<feature type="compositionally biased region" description="Basic and acidic residues" evidence="1">
    <location>
        <begin position="60"/>
        <end position="75"/>
    </location>
</feature>
<proteinExistence type="predicted"/>
<sequence length="75" mass="8640">MEEEVEERDWKLYPNINRRFLFQCPLTKTGNLYYATPRSSPRNTMGRSKSSQGSTKVGKWGRDGEAGKDKGRVKN</sequence>
<accession>A0A5B7IIN4</accession>
<keyword evidence="3" id="KW-1185">Reference proteome</keyword>
<gene>
    <name evidence="2" type="ORF">E2C01_076781</name>
</gene>
<protein>
    <submittedName>
        <fullName evidence="2">Uncharacterized protein</fullName>
    </submittedName>
</protein>
<evidence type="ECO:0000256" key="1">
    <source>
        <dbReference type="SAM" id="MobiDB-lite"/>
    </source>
</evidence>
<dbReference type="OrthoDB" id="2914378at2759"/>
<feature type="compositionally biased region" description="Polar residues" evidence="1">
    <location>
        <begin position="37"/>
        <end position="55"/>
    </location>
</feature>
<name>A0A5B7IIN4_PORTR</name>
<organism evidence="2 3">
    <name type="scientific">Portunus trituberculatus</name>
    <name type="common">Swimming crab</name>
    <name type="synonym">Neptunus trituberculatus</name>
    <dbReference type="NCBI Taxonomy" id="210409"/>
    <lineage>
        <taxon>Eukaryota</taxon>
        <taxon>Metazoa</taxon>
        <taxon>Ecdysozoa</taxon>
        <taxon>Arthropoda</taxon>
        <taxon>Crustacea</taxon>
        <taxon>Multicrustacea</taxon>
        <taxon>Malacostraca</taxon>
        <taxon>Eumalacostraca</taxon>
        <taxon>Eucarida</taxon>
        <taxon>Decapoda</taxon>
        <taxon>Pleocyemata</taxon>
        <taxon>Brachyura</taxon>
        <taxon>Eubrachyura</taxon>
        <taxon>Portunoidea</taxon>
        <taxon>Portunidae</taxon>
        <taxon>Portuninae</taxon>
        <taxon>Portunus</taxon>
    </lineage>
</organism>
<comment type="caution">
    <text evidence="2">The sequence shown here is derived from an EMBL/GenBank/DDBJ whole genome shotgun (WGS) entry which is preliminary data.</text>
</comment>
<reference evidence="2 3" key="1">
    <citation type="submission" date="2019-05" db="EMBL/GenBank/DDBJ databases">
        <title>Another draft genome of Portunus trituberculatus and its Hox gene families provides insights of decapod evolution.</title>
        <authorList>
            <person name="Jeong J.-H."/>
            <person name="Song I."/>
            <person name="Kim S."/>
            <person name="Choi T."/>
            <person name="Kim D."/>
            <person name="Ryu S."/>
            <person name="Kim W."/>
        </authorList>
    </citation>
    <scope>NUCLEOTIDE SEQUENCE [LARGE SCALE GENOMIC DNA]</scope>
    <source>
        <tissue evidence="2">Muscle</tissue>
    </source>
</reference>
<dbReference type="Proteomes" id="UP000324222">
    <property type="component" value="Unassembled WGS sequence"/>
</dbReference>
<feature type="region of interest" description="Disordered" evidence="1">
    <location>
        <begin position="32"/>
        <end position="75"/>
    </location>
</feature>
<evidence type="ECO:0000313" key="3">
    <source>
        <dbReference type="Proteomes" id="UP000324222"/>
    </source>
</evidence>
<dbReference type="EMBL" id="VSRR010058948">
    <property type="protein sequence ID" value="MPC82135.1"/>
    <property type="molecule type" value="Genomic_DNA"/>
</dbReference>
<evidence type="ECO:0000313" key="2">
    <source>
        <dbReference type="EMBL" id="MPC82135.1"/>
    </source>
</evidence>
<dbReference type="AlphaFoldDB" id="A0A5B7IIN4"/>